<keyword evidence="2" id="KW-1185">Reference proteome</keyword>
<sequence length="142" mass="16264">MYSHDAPSASEWEFNLERASSLHALCPGTQFVSHAMRTKYVYICHSRSVLNRRCIFQTSEDIRIGRRNPHLSFHYLNPYSPSPFLRAMRLRIVHDLPLFYLTFARTMSSTLYSCDQAPTCTDNHVAWAGGASNQASSMNILF</sequence>
<reference evidence="1 2" key="1">
    <citation type="submission" date="2016-07" db="EMBL/GenBank/DDBJ databases">
        <title>Draft genome of the white-rot fungus Obba rivulosa 3A-2.</title>
        <authorList>
            <consortium name="DOE Joint Genome Institute"/>
            <person name="Miettinen O."/>
            <person name="Riley R."/>
            <person name="Acob R."/>
            <person name="Barry K."/>
            <person name="Cullen D."/>
            <person name="De Vries R."/>
            <person name="Hainaut M."/>
            <person name="Hatakka A."/>
            <person name="Henrissat B."/>
            <person name="Hilden K."/>
            <person name="Kuo R."/>
            <person name="Labutti K."/>
            <person name="Lipzen A."/>
            <person name="Makela M.R."/>
            <person name="Sandor L."/>
            <person name="Spatafora J.W."/>
            <person name="Grigoriev I.V."/>
            <person name="Hibbett D.S."/>
        </authorList>
    </citation>
    <scope>NUCLEOTIDE SEQUENCE [LARGE SCALE GENOMIC DNA]</scope>
    <source>
        <strain evidence="1 2">3A-2</strain>
    </source>
</reference>
<gene>
    <name evidence="1" type="ORF">OBBRIDRAFT_36407</name>
</gene>
<evidence type="ECO:0000313" key="1">
    <source>
        <dbReference type="EMBL" id="OCH89171.1"/>
    </source>
</evidence>
<proteinExistence type="predicted"/>
<protein>
    <submittedName>
        <fullName evidence="1">Uncharacterized protein</fullName>
    </submittedName>
</protein>
<dbReference type="Proteomes" id="UP000250043">
    <property type="component" value="Unassembled WGS sequence"/>
</dbReference>
<dbReference type="EMBL" id="KV722433">
    <property type="protein sequence ID" value="OCH89171.1"/>
    <property type="molecule type" value="Genomic_DNA"/>
</dbReference>
<dbReference type="AlphaFoldDB" id="A0A8E2DJL9"/>
<evidence type="ECO:0000313" key="2">
    <source>
        <dbReference type="Proteomes" id="UP000250043"/>
    </source>
</evidence>
<name>A0A8E2DJL9_9APHY</name>
<accession>A0A8E2DJL9</accession>
<organism evidence="1 2">
    <name type="scientific">Obba rivulosa</name>
    <dbReference type="NCBI Taxonomy" id="1052685"/>
    <lineage>
        <taxon>Eukaryota</taxon>
        <taxon>Fungi</taxon>
        <taxon>Dikarya</taxon>
        <taxon>Basidiomycota</taxon>
        <taxon>Agaricomycotina</taxon>
        <taxon>Agaricomycetes</taxon>
        <taxon>Polyporales</taxon>
        <taxon>Gelatoporiaceae</taxon>
        <taxon>Obba</taxon>
    </lineage>
</organism>